<dbReference type="GO" id="GO:0004222">
    <property type="term" value="F:metalloendopeptidase activity"/>
    <property type="evidence" value="ECO:0007669"/>
    <property type="project" value="TreeGrafter"/>
</dbReference>
<dbReference type="InterPro" id="IPR016047">
    <property type="entry name" value="M23ase_b-sheet_dom"/>
</dbReference>
<dbReference type="PANTHER" id="PTHR21666:SF274">
    <property type="entry name" value="STAGE IV SPORULATION PROTEIN FA"/>
    <property type="match status" value="1"/>
</dbReference>
<keyword evidence="2" id="KW-0812">Transmembrane</keyword>
<feature type="compositionally biased region" description="Basic and acidic residues" evidence="1">
    <location>
        <begin position="1"/>
        <end position="10"/>
    </location>
</feature>
<evidence type="ECO:0000256" key="2">
    <source>
        <dbReference type="SAM" id="Phobius"/>
    </source>
</evidence>
<keyword evidence="2" id="KW-0472">Membrane</keyword>
<keyword evidence="2" id="KW-1133">Transmembrane helix</keyword>
<protein>
    <submittedName>
        <fullName evidence="4">M23 family metallopeptidase</fullName>
    </submittedName>
</protein>
<evidence type="ECO:0000256" key="1">
    <source>
        <dbReference type="SAM" id="MobiDB-lite"/>
    </source>
</evidence>
<dbReference type="InterPro" id="IPR050570">
    <property type="entry name" value="Cell_wall_metabolism_enzyme"/>
</dbReference>
<feature type="region of interest" description="Disordered" evidence="1">
    <location>
        <begin position="1"/>
        <end position="36"/>
    </location>
</feature>
<dbReference type="InterPro" id="IPR011055">
    <property type="entry name" value="Dup_hybrid_motif"/>
</dbReference>
<evidence type="ECO:0000313" key="4">
    <source>
        <dbReference type="EMBL" id="RSD23303.1"/>
    </source>
</evidence>
<sequence>MSSRADDVRKRMLRKKKERERMHKMSHGRFLSQEEEKHGFDRIPSYDFGPGEGGHPLFKKEVFLFKILASACLVLIVAIIFRSPSEKAETIQGYVKHTMEQEFQFAAVSDWYQEQFGKPLALLPAKNAGGESDQENASESTEYALPASGKILEDFGDNGQRITIETGKGAEVEAMNEGLVHFVGMKEGFGKTVIVQHADKSETWYGNLDGIDVNLYEYISKGTKVGTAMDSADGTKGSFYFAIKKGDDFIDPVQVIKFE</sequence>
<dbReference type="Proteomes" id="UP000279911">
    <property type="component" value="Unassembled WGS sequence"/>
</dbReference>
<proteinExistence type="predicted"/>
<feature type="compositionally biased region" description="Basic residues" evidence="1">
    <location>
        <begin position="11"/>
        <end position="27"/>
    </location>
</feature>
<gene>
    <name evidence="4" type="ORF">EJA10_20240</name>
</gene>
<organism evidence="4 5">
    <name type="scientific">Mesobacillus subterraneus</name>
    <dbReference type="NCBI Taxonomy" id="285983"/>
    <lineage>
        <taxon>Bacteria</taxon>
        <taxon>Bacillati</taxon>
        <taxon>Bacillota</taxon>
        <taxon>Bacilli</taxon>
        <taxon>Bacillales</taxon>
        <taxon>Bacillaceae</taxon>
        <taxon>Mesobacillus</taxon>
    </lineage>
</organism>
<dbReference type="SUPFAM" id="SSF51261">
    <property type="entry name" value="Duplicated hybrid motif"/>
    <property type="match status" value="1"/>
</dbReference>
<name>A0A3R9FDW1_9BACI</name>
<evidence type="ECO:0000313" key="5">
    <source>
        <dbReference type="Proteomes" id="UP000279911"/>
    </source>
</evidence>
<accession>A0A3R9FDW1</accession>
<dbReference type="STRING" id="285983.UB32_08715"/>
<dbReference type="PANTHER" id="PTHR21666">
    <property type="entry name" value="PEPTIDASE-RELATED"/>
    <property type="match status" value="1"/>
</dbReference>
<dbReference type="Gene3D" id="2.70.70.10">
    <property type="entry name" value="Glucose Permease (Domain IIA)"/>
    <property type="match status" value="1"/>
</dbReference>
<dbReference type="EMBL" id="RSFW01000027">
    <property type="protein sequence ID" value="RSD23303.1"/>
    <property type="molecule type" value="Genomic_DNA"/>
</dbReference>
<comment type="caution">
    <text evidence="4">The sequence shown here is derived from an EMBL/GenBank/DDBJ whole genome shotgun (WGS) entry which is preliminary data.</text>
</comment>
<dbReference type="RefSeq" id="WP_125481851.1">
    <property type="nucleotide sequence ID" value="NZ_RSFW01000027.1"/>
</dbReference>
<dbReference type="AlphaFoldDB" id="A0A3R9FDW1"/>
<reference evidence="5" key="1">
    <citation type="submission" date="2018-12" db="EMBL/GenBank/DDBJ databases">
        <title>Bacillus chawlae sp. nov., Bacillus glennii sp. nov., and Bacillus saganii sp. nov. Isolated from the Vehicle Assembly Building at Kennedy Space Center where the Viking Spacecraft were Assembled.</title>
        <authorList>
            <person name="Seuylemezian A."/>
            <person name="Vaishampayan P."/>
        </authorList>
    </citation>
    <scope>NUCLEOTIDE SEQUENCE [LARGE SCALE GENOMIC DNA]</scope>
    <source>
        <strain evidence="5">DSM 13966</strain>
    </source>
</reference>
<dbReference type="OrthoDB" id="2986589at2"/>
<feature type="transmembrane region" description="Helical" evidence="2">
    <location>
        <begin position="63"/>
        <end position="81"/>
    </location>
</feature>
<evidence type="ECO:0000259" key="3">
    <source>
        <dbReference type="Pfam" id="PF01551"/>
    </source>
</evidence>
<dbReference type="Pfam" id="PF01551">
    <property type="entry name" value="Peptidase_M23"/>
    <property type="match status" value="1"/>
</dbReference>
<dbReference type="CDD" id="cd12797">
    <property type="entry name" value="M23_peptidase"/>
    <property type="match status" value="1"/>
</dbReference>
<feature type="domain" description="M23ase beta-sheet core" evidence="3">
    <location>
        <begin position="162"/>
        <end position="252"/>
    </location>
</feature>